<accession>A0ABU9D5C4</accession>
<protein>
    <submittedName>
        <fullName evidence="1">Uncharacterized protein</fullName>
    </submittedName>
</protein>
<reference evidence="1 2" key="1">
    <citation type="submission" date="2024-04" db="EMBL/GenBank/DDBJ databases">
        <authorList>
            <person name="Abashina T."/>
            <person name="Shaikin A."/>
        </authorList>
    </citation>
    <scope>NUCLEOTIDE SEQUENCE [LARGE SCALE GENOMIC DNA]</scope>
    <source>
        <strain evidence="1 2">AAFK</strain>
    </source>
</reference>
<organism evidence="1 2">
    <name type="scientific">Thermithiobacillus plumbiphilus</name>
    <dbReference type="NCBI Taxonomy" id="1729899"/>
    <lineage>
        <taxon>Bacteria</taxon>
        <taxon>Pseudomonadati</taxon>
        <taxon>Pseudomonadota</taxon>
        <taxon>Acidithiobacillia</taxon>
        <taxon>Acidithiobacillales</taxon>
        <taxon>Thermithiobacillaceae</taxon>
        <taxon>Thermithiobacillus</taxon>
    </lineage>
</organism>
<dbReference type="RefSeq" id="WP_341369812.1">
    <property type="nucleotide sequence ID" value="NZ_JBBPCO010000002.1"/>
</dbReference>
<keyword evidence="2" id="KW-1185">Reference proteome</keyword>
<gene>
    <name evidence="1" type="ORF">WOB96_03105</name>
</gene>
<dbReference type="Proteomes" id="UP001446205">
    <property type="component" value="Unassembled WGS sequence"/>
</dbReference>
<sequence>MPDMNILSQMMKGAALVQQEEGYGKPLVKLSEPQAPDSSVTIRNLPVDAIVIKVDAFRSSGDVFKGGNGECKRADYVIISAEKKCIIYIEMKRTKDGWSQIVKQLLGSQCFVKYCQEVGKVFWNENEFLNGYKSRFISIGHTSISKKKTRITKISERHDAPDRAMKIDWPNYLQFNQLAGLGA</sequence>
<evidence type="ECO:0000313" key="1">
    <source>
        <dbReference type="EMBL" id="MEK8088747.1"/>
    </source>
</evidence>
<proteinExistence type="predicted"/>
<name>A0ABU9D5C4_9PROT</name>
<evidence type="ECO:0000313" key="2">
    <source>
        <dbReference type="Proteomes" id="UP001446205"/>
    </source>
</evidence>
<comment type="caution">
    <text evidence="1">The sequence shown here is derived from an EMBL/GenBank/DDBJ whole genome shotgun (WGS) entry which is preliminary data.</text>
</comment>
<dbReference type="EMBL" id="JBBPCO010000002">
    <property type="protein sequence ID" value="MEK8088747.1"/>
    <property type="molecule type" value="Genomic_DNA"/>
</dbReference>